<reference evidence="1" key="1">
    <citation type="journal article" date="2023" name="IScience">
        <title>Live-bearing cockroach genome reveals convergent evolutionary mechanisms linked to viviparity in insects and beyond.</title>
        <authorList>
            <person name="Fouks B."/>
            <person name="Harrison M.C."/>
            <person name="Mikhailova A.A."/>
            <person name="Marchal E."/>
            <person name="English S."/>
            <person name="Carruthers M."/>
            <person name="Jennings E.C."/>
            <person name="Chiamaka E.L."/>
            <person name="Frigard R.A."/>
            <person name="Pippel M."/>
            <person name="Attardo G.M."/>
            <person name="Benoit J.B."/>
            <person name="Bornberg-Bauer E."/>
            <person name="Tobe S.S."/>
        </authorList>
    </citation>
    <scope>NUCLEOTIDE SEQUENCE</scope>
    <source>
        <strain evidence="1">Stay&amp;Tobe</strain>
    </source>
</reference>
<sequence length="72" mass="8357">QSSLCRNGLIFVQFLFLHSDTTTRHATFHIVFQKILFSNVYFPHYYRAVKVGIMEQNNVSSDVAIMFIPMDA</sequence>
<proteinExistence type="predicted"/>
<protein>
    <submittedName>
        <fullName evidence="1">Uncharacterized protein</fullName>
    </submittedName>
</protein>
<evidence type="ECO:0000313" key="1">
    <source>
        <dbReference type="EMBL" id="KAJ9584202.1"/>
    </source>
</evidence>
<accession>A0AAD8EBZ3</accession>
<dbReference type="Proteomes" id="UP001233999">
    <property type="component" value="Unassembled WGS sequence"/>
</dbReference>
<comment type="caution">
    <text evidence="1">The sequence shown here is derived from an EMBL/GenBank/DDBJ whole genome shotgun (WGS) entry which is preliminary data.</text>
</comment>
<dbReference type="AlphaFoldDB" id="A0AAD8EBZ3"/>
<reference evidence="1" key="2">
    <citation type="submission" date="2023-05" db="EMBL/GenBank/DDBJ databases">
        <authorList>
            <person name="Fouks B."/>
        </authorList>
    </citation>
    <scope>NUCLEOTIDE SEQUENCE</scope>
    <source>
        <strain evidence="1">Stay&amp;Tobe</strain>
        <tissue evidence="1">Testes</tissue>
    </source>
</reference>
<gene>
    <name evidence="1" type="ORF">L9F63_021454</name>
</gene>
<feature type="non-terminal residue" evidence="1">
    <location>
        <position position="1"/>
    </location>
</feature>
<name>A0AAD8EBZ3_DIPPU</name>
<feature type="non-terminal residue" evidence="1">
    <location>
        <position position="72"/>
    </location>
</feature>
<dbReference type="EMBL" id="JASPKZ010007446">
    <property type="protein sequence ID" value="KAJ9584202.1"/>
    <property type="molecule type" value="Genomic_DNA"/>
</dbReference>
<evidence type="ECO:0000313" key="2">
    <source>
        <dbReference type="Proteomes" id="UP001233999"/>
    </source>
</evidence>
<keyword evidence="2" id="KW-1185">Reference proteome</keyword>
<organism evidence="1 2">
    <name type="scientific">Diploptera punctata</name>
    <name type="common">Pacific beetle cockroach</name>
    <dbReference type="NCBI Taxonomy" id="6984"/>
    <lineage>
        <taxon>Eukaryota</taxon>
        <taxon>Metazoa</taxon>
        <taxon>Ecdysozoa</taxon>
        <taxon>Arthropoda</taxon>
        <taxon>Hexapoda</taxon>
        <taxon>Insecta</taxon>
        <taxon>Pterygota</taxon>
        <taxon>Neoptera</taxon>
        <taxon>Polyneoptera</taxon>
        <taxon>Dictyoptera</taxon>
        <taxon>Blattodea</taxon>
        <taxon>Blaberoidea</taxon>
        <taxon>Blaberidae</taxon>
        <taxon>Diplopterinae</taxon>
        <taxon>Diploptera</taxon>
    </lineage>
</organism>